<protein>
    <submittedName>
        <fullName evidence="3">Uncharacterized protein</fullName>
    </submittedName>
</protein>
<feature type="region of interest" description="Disordered" evidence="1">
    <location>
        <begin position="163"/>
        <end position="223"/>
    </location>
</feature>
<name>A0ABQ8F5I7_9FUNG</name>
<keyword evidence="2" id="KW-0732">Signal</keyword>
<evidence type="ECO:0000313" key="3">
    <source>
        <dbReference type="EMBL" id="KAH6592607.1"/>
    </source>
</evidence>
<accession>A0ABQ8F5I7</accession>
<dbReference type="Proteomes" id="UP001648503">
    <property type="component" value="Unassembled WGS sequence"/>
</dbReference>
<feature type="signal peptide" evidence="2">
    <location>
        <begin position="1"/>
        <end position="22"/>
    </location>
</feature>
<feature type="compositionally biased region" description="Basic and acidic residues" evidence="1">
    <location>
        <begin position="213"/>
        <end position="223"/>
    </location>
</feature>
<reference evidence="3 4" key="1">
    <citation type="submission" date="2021-02" db="EMBL/GenBank/DDBJ databases">
        <title>Variation within the Batrachochytrium salamandrivorans European outbreak.</title>
        <authorList>
            <person name="Kelly M."/>
            <person name="Pasmans F."/>
            <person name="Shea T.P."/>
            <person name="Munoz J.F."/>
            <person name="Carranza S."/>
            <person name="Cuomo C.A."/>
            <person name="Martel A."/>
        </authorList>
    </citation>
    <scope>NUCLEOTIDE SEQUENCE [LARGE SCALE GENOMIC DNA]</scope>
    <source>
        <strain evidence="3 4">AMFP18/2</strain>
    </source>
</reference>
<comment type="caution">
    <text evidence="3">The sequence shown here is derived from an EMBL/GenBank/DDBJ whole genome shotgun (WGS) entry which is preliminary data.</text>
</comment>
<organism evidence="3 4">
    <name type="scientific">Batrachochytrium salamandrivorans</name>
    <dbReference type="NCBI Taxonomy" id="1357716"/>
    <lineage>
        <taxon>Eukaryota</taxon>
        <taxon>Fungi</taxon>
        <taxon>Fungi incertae sedis</taxon>
        <taxon>Chytridiomycota</taxon>
        <taxon>Chytridiomycota incertae sedis</taxon>
        <taxon>Chytridiomycetes</taxon>
        <taxon>Rhizophydiales</taxon>
        <taxon>Rhizophydiales incertae sedis</taxon>
        <taxon>Batrachochytrium</taxon>
    </lineage>
</organism>
<dbReference type="EMBL" id="JAFCIX010000377">
    <property type="protein sequence ID" value="KAH6592607.1"/>
    <property type="molecule type" value="Genomic_DNA"/>
</dbReference>
<evidence type="ECO:0000256" key="1">
    <source>
        <dbReference type="SAM" id="MobiDB-lite"/>
    </source>
</evidence>
<sequence>MKFSYIVASAFTAATVSISVFASPLPQGQNGYGGDSSSASDKAIGALLNSIVSGISGIVGVATKDNPNSDQIAEGSAQSTASILKAILDAAKAGVKGIKGHASTSETISNVIDAFKHLGRGIARGVQTGYAGMKDGSGKAKADVAGGVGQAIDVIATIGSGIAGSFGDKGSSQQQQDDQPQQGGQQQQNGQDDQDYQDYQRYKQQQGRQSQPRRTDFWNEWKW</sequence>
<gene>
    <name evidence="3" type="ORF">BASA50_007983</name>
</gene>
<proteinExistence type="predicted"/>
<feature type="compositionally biased region" description="Low complexity" evidence="1">
    <location>
        <begin position="168"/>
        <end position="212"/>
    </location>
</feature>
<keyword evidence="4" id="KW-1185">Reference proteome</keyword>
<evidence type="ECO:0000313" key="4">
    <source>
        <dbReference type="Proteomes" id="UP001648503"/>
    </source>
</evidence>
<feature type="chain" id="PRO_5045088937" evidence="2">
    <location>
        <begin position="23"/>
        <end position="223"/>
    </location>
</feature>
<evidence type="ECO:0000256" key="2">
    <source>
        <dbReference type="SAM" id="SignalP"/>
    </source>
</evidence>